<comment type="similarity">
    <text evidence="2">Belongs to the SusD family.</text>
</comment>
<feature type="domain" description="RagB/SusD" evidence="6">
    <location>
        <begin position="328"/>
        <end position="619"/>
    </location>
</feature>
<reference evidence="8" key="1">
    <citation type="submission" date="2022-12" db="EMBL/GenBank/DDBJ databases">
        <title>Genome sequence of SJ11.</title>
        <authorList>
            <person name="Woo H."/>
        </authorList>
    </citation>
    <scope>NUCLEOTIDE SEQUENCE</scope>
    <source>
        <strain evidence="8">SJ11</strain>
    </source>
</reference>
<dbReference type="Pfam" id="PF14322">
    <property type="entry name" value="SusD-like_3"/>
    <property type="match status" value="1"/>
</dbReference>
<dbReference type="Gene3D" id="1.25.40.390">
    <property type="match status" value="1"/>
</dbReference>
<keyword evidence="9" id="KW-1185">Reference proteome</keyword>
<evidence type="ECO:0000259" key="7">
    <source>
        <dbReference type="Pfam" id="PF14322"/>
    </source>
</evidence>
<dbReference type="PROSITE" id="PS51257">
    <property type="entry name" value="PROKAR_LIPOPROTEIN"/>
    <property type="match status" value="1"/>
</dbReference>
<keyword evidence="5" id="KW-0998">Cell outer membrane</keyword>
<evidence type="ECO:0000256" key="1">
    <source>
        <dbReference type="ARBA" id="ARBA00004442"/>
    </source>
</evidence>
<feature type="domain" description="SusD-like N-terminal" evidence="7">
    <location>
        <begin position="87"/>
        <end position="218"/>
    </location>
</feature>
<proteinExistence type="inferred from homology"/>
<evidence type="ECO:0000256" key="4">
    <source>
        <dbReference type="ARBA" id="ARBA00023136"/>
    </source>
</evidence>
<dbReference type="InterPro" id="IPR012944">
    <property type="entry name" value="SusD_RagB_dom"/>
</dbReference>
<dbReference type="Proteomes" id="UP001144341">
    <property type="component" value="Unassembled WGS sequence"/>
</dbReference>
<accession>A0ABT4KXK9</accession>
<evidence type="ECO:0000256" key="2">
    <source>
        <dbReference type="ARBA" id="ARBA00006275"/>
    </source>
</evidence>
<dbReference type="EMBL" id="JAPWGL010000002">
    <property type="protein sequence ID" value="MCZ4223471.1"/>
    <property type="molecule type" value="Genomic_DNA"/>
</dbReference>
<evidence type="ECO:0000259" key="6">
    <source>
        <dbReference type="Pfam" id="PF07980"/>
    </source>
</evidence>
<dbReference type="SUPFAM" id="SSF48452">
    <property type="entry name" value="TPR-like"/>
    <property type="match status" value="1"/>
</dbReference>
<dbReference type="InterPro" id="IPR033985">
    <property type="entry name" value="SusD-like_N"/>
</dbReference>
<dbReference type="RefSeq" id="WP_269415263.1">
    <property type="nucleotide sequence ID" value="NZ_JAPWGL010000002.1"/>
</dbReference>
<evidence type="ECO:0000313" key="8">
    <source>
        <dbReference type="EMBL" id="MCZ4223471.1"/>
    </source>
</evidence>
<keyword evidence="4" id="KW-0472">Membrane</keyword>
<name>A0ABT4KXK9_9SPHI</name>
<evidence type="ECO:0000256" key="5">
    <source>
        <dbReference type="ARBA" id="ARBA00023237"/>
    </source>
</evidence>
<evidence type="ECO:0000256" key="3">
    <source>
        <dbReference type="ARBA" id="ARBA00022729"/>
    </source>
</evidence>
<dbReference type="InterPro" id="IPR011990">
    <property type="entry name" value="TPR-like_helical_dom_sf"/>
</dbReference>
<keyword evidence="3" id="KW-0732">Signal</keyword>
<dbReference type="Pfam" id="PF07980">
    <property type="entry name" value="SusD_RagB"/>
    <property type="match status" value="1"/>
</dbReference>
<protein>
    <submittedName>
        <fullName evidence="8">RagB/SusD family nutrient uptake outer membrane protein</fullName>
    </submittedName>
</protein>
<comment type="caution">
    <text evidence="8">The sequence shown here is derived from an EMBL/GenBank/DDBJ whole genome shotgun (WGS) entry which is preliminary data.</text>
</comment>
<evidence type="ECO:0000313" key="9">
    <source>
        <dbReference type="Proteomes" id="UP001144341"/>
    </source>
</evidence>
<gene>
    <name evidence="8" type="ORF">O0931_09195</name>
</gene>
<organism evidence="8 9">
    <name type="scientific">Pedobacter rhodius</name>
    <dbReference type="NCBI Taxonomy" id="3004098"/>
    <lineage>
        <taxon>Bacteria</taxon>
        <taxon>Pseudomonadati</taxon>
        <taxon>Bacteroidota</taxon>
        <taxon>Sphingobacteriia</taxon>
        <taxon>Sphingobacteriales</taxon>
        <taxon>Sphingobacteriaceae</taxon>
        <taxon>Pedobacter</taxon>
    </lineage>
</organism>
<comment type="subcellular location">
    <subcellularLocation>
        <location evidence="1">Cell outer membrane</location>
    </subcellularLocation>
</comment>
<sequence>MKNLKNIIAAAILFVLMITACKKTFLDLQPLDTPTEAIYFKTPDHFKAAANDFYNKMIGFKSVSGSSIYDFIDAGSDLTASVTAYGQGAIGASQTDPYWNNPYSYIRATNILIKKAAEYTGDQEGIKRYVAAAYFFRAWQHFFLMKRFGGVPVVTTVLDVTSQELQSTRNSRYQVTDQILKDLDVAIAGLPLESAIATADKGQVSQQAAKAFKARVLLYEATWEKYVGQSTDGDGTSFGAGSAGFDGSKINTYLTEAASLASQVMNDATYSLFKDIDTLSTYFLYNLDDTKSNPKGLAKSAIKEFILKSTYDFNLSTSGTNLTHTLPGLLAPNRKMMDTYLCIDGLPPSVSPLFAGYNKMDDEFKNRDWRMRSLVQIPKRKYWGFGTGTGADYTRANYINLFSFPTTILPYYPDLYTNVNAGYINRKFVSEHPQRADYQESYDYPQIRLAEVYLIYAEAKCELSGGTISDADLNLSINKIRARAYVAPLTNALIAPYASLTMLGEIRRERAIELFAENTRFDDLKRWGIAETELKKQIEGMVISYNGTPTEAATINNPNISNPARPVYRAGAYPYGSGANGALILDPTSNRKFLRINYLFPLPNDQRVLNQNLRQNPGY</sequence>